<dbReference type="AlphaFoldDB" id="A0A7G9W6C3"/>
<evidence type="ECO:0000313" key="2">
    <source>
        <dbReference type="EMBL" id="QNO14235.1"/>
    </source>
</evidence>
<organism evidence="2 3">
    <name type="scientific">Alkalicella caledoniensis</name>
    <dbReference type="NCBI Taxonomy" id="2731377"/>
    <lineage>
        <taxon>Bacteria</taxon>
        <taxon>Bacillati</taxon>
        <taxon>Bacillota</taxon>
        <taxon>Clostridia</taxon>
        <taxon>Eubacteriales</taxon>
        <taxon>Proteinivoracaceae</taxon>
        <taxon>Alkalicella</taxon>
    </lineage>
</organism>
<evidence type="ECO:0000313" key="3">
    <source>
        <dbReference type="Proteomes" id="UP000516160"/>
    </source>
</evidence>
<sequence length="139" mass="15507">MFKNEFTYNPKLQRLLALGFLLGIALIIYIYHPATPYTMITSPFRQVTGFYCPGCGTIRAMTQLLKGNILKAASHNILAVIFSPLLLWIVASNISLVIIGKPLPRPELPSKGIWILLTVVIVYGVARNLPISQLQFLRP</sequence>
<feature type="transmembrane region" description="Helical" evidence="1">
    <location>
        <begin position="12"/>
        <end position="32"/>
    </location>
</feature>
<keyword evidence="1" id="KW-1133">Transmembrane helix</keyword>
<dbReference type="RefSeq" id="WP_213167892.1">
    <property type="nucleotide sequence ID" value="NZ_CP058559.1"/>
</dbReference>
<dbReference type="InterPro" id="IPR021215">
    <property type="entry name" value="DUF2752"/>
</dbReference>
<keyword evidence="3" id="KW-1185">Reference proteome</keyword>
<name>A0A7G9W6C3_ALKCA</name>
<keyword evidence="1" id="KW-0812">Transmembrane</keyword>
<proteinExistence type="predicted"/>
<reference evidence="2 3" key="1">
    <citation type="submission" date="2020-07" db="EMBL/GenBank/DDBJ databases">
        <title>Alkalicella. sp. LB2 genome.</title>
        <authorList>
            <person name="Postec A."/>
            <person name="Quemeneur M."/>
        </authorList>
    </citation>
    <scope>NUCLEOTIDE SEQUENCE [LARGE SCALE GENOMIC DNA]</scope>
    <source>
        <strain evidence="2 3">LB2</strain>
    </source>
</reference>
<dbReference type="EMBL" id="CP058559">
    <property type="protein sequence ID" value="QNO14235.1"/>
    <property type="molecule type" value="Genomic_DNA"/>
</dbReference>
<dbReference type="KEGG" id="acae:HYG86_05340"/>
<protein>
    <submittedName>
        <fullName evidence="2">DUF2752 domain-containing protein</fullName>
    </submittedName>
</protein>
<feature type="transmembrane region" description="Helical" evidence="1">
    <location>
        <begin position="112"/>
        <end position="129"/>
    </location>
</feature>
<gene>
    <name evidence="2" type="ORF">HYG86_05340</name>
</gene>
<evidence type="ECO:0000256" key="1">
    <source>
        <dbReference type="SAM" id="Phobius"/>
    </source>
</evidence>
<dbReference type="Proteomes" id="UP000516160">
    <property type="component" value="Chromosome"/>
</dbReference>
<feature type="transmembrane region" description="Helical" evidence="1">
    <location>
        <begin position="77"/>
        <end position="100"/>
    </location>
</feature>
<dbReference type="Pfam" id="PF10825">
    <property type="entry name" value="DUF2752"/>
    <property type="match status" value="1"/>
</dbReference>
<keyword evidence="1" id="KW-0472">Membrane</keyword>
<accession>A0A7G9W6C3</accession>